<proteinExistence type="predicted"/>
<reference evidence="1 2" key="1">
    <citation type="submission" date="2019-07" db="EMBL/GenBank/DDBJ databases">
        <title>Whole genome shotgun sequence of Segetibacter aerophilus NBRC 106135.</title>
        <authorList>
            <person name="Hosoyama A."/>
            <person name="Uohara A."/>
            <person name="Ohji S."/>
            <person name="Ichikawa N."/>
        </authorList>
    </citation>
    <scope>NUCLEOTIDE SEQUENCE [LARGE SCALE GENOMIC DNA]</scope>
    <source>
        <strain evidence="1 2">NBRC 106135</strain>
    </source>
</reference>
<keyword evidence="2" id="KW-1185">Reference proteome</keyword>
<comment type="caution">
    <text evidence="1">The sequence shown here is derived from an EMBL/GenBank/DDBJ whole genome shotgun (WGS) entry which is preliminary data.</text>
</comment>
<protein>
    <recommendedName>
        <fullName evidence="3">Bacteriocin-protection protein</fullName>
    </recommendedName>
</protein>
<accession>A0A512BHE6</accession>
<sequence>MCQQTVFEKLEISNEKNFLIQGLPSSIEKQFIKLSYSKNVTPLLKIKKIDFALVFAINGSQLNGIMKDVLPILNKESKLWVAYPKTASKIASDLNRDCNWEILSSNNFVSVCEVTLDHVWSALRFEKTEPVKPVPAQVERLVETKKVELKGVDFDKKLVVPPAELEKIFTAHKKAREFFQNLSVNNQKEFVEWIEGAKRQDTRNRRLEATVEKLLAGKKSPLEK</sequence>
<evidence type="ECO:0000313" key="2">
    <source>
        <dbReference type="Proteomes" id="UP000321513"/>
    </source>
</evidence>
<organism evidence="1 2">
    <name type="scientific">Segetibacter aerophilus</name>
    <dbReference type="NCBI Taxonomy" id="670293"/>
    <lineage>
        <taxon>Bacteria</taxon>
        <taxon>Pseudomonadati</taxon>
        <taxon>Bacteroidota</taxon>
        <taxon>Chitinophagia</taxon>
        <taxon>Chitinophagales</taxon>
        <taxon>Chitinophagaceae</taxon>
        <taxon>Segetibacter</taxon>
    </lineage>
</organism>
<gene>
    <name evidence="1" type="ORF">SAE01_38660</name>
</gene>
<dbReference type="EMBL" id="BJYT01000019">
    <property type="protein sequence ID" value="GEO11370.1"/>
    <property type="molecule type" value="Genomic_DNA"/>
</dbReference>
<dbReference type="Pfam" id="PF13376">
    <property type="entry name" value="OmdA"/>
    <property type="match status" value="1"/>
</dbReference>
<dbReference type="AlphaFoldDB" id="A0A512BHE6"/>
<name>A0A512BHE6_9BACT</name>
<dbReference type="OrthoDB" id="9800461at2"/>
<evidence type="ECO:0000313" key="1">
    <source>
        <dbReference type="EMBL" id="GEO11370.1"/>
    </source>
</evidence>
<dbReference type="RefSeq" id="WP_147205477.1">
    <property type="nucleotide sequence ID" value="NZ_BJYT01000019.1"/>
</dbReference>
<dbReference type="Proteomes" id="UP000321513">
    <property type="component" value="Unassembled WGS sequence"/>
</dbReference>
<evidence type="ECO:0008006" key="3">
    <source>
        <dbReference type="Google" id="ProtNLM"/>
    </source>
</evidence>